<keyword evidence="5 6" id="KW-0472">Membrane</keyword>
<name>A0A857JET8_9BURK</name>
<keyword evidence="7" id="KW-0969">Cilium</keyword>
<dbReference type="EMBL" id="CP047650">
    <property type="protein sequence ID" value="QHJ01453.1"/>
    <property type="molecule type" value="Genomic_DNA"/>
</dbReference>
<dbReference type="Pfam" id="PF04347">
    <property type="entry name" value="FliO"/>
    <property type="match status" value="1"/>
</dbReference>
<feature type="transmembrane region" description="Helical" evidence="6">
    <location>
        <begin position="6"/>
        <end position="22"/>
    </location>
</feature>
<evidence type="ECO:0000313" key="8">
    <source>
        <dbReference type="Proteomes" id="UP000464787"/>
    </source>
</evidence>
<evidence type="ECO:0000313" key="7">
    <source>
        <dbReference type="EMBL" id="QHJ01453.1"/>
    </source>
</evidence>
<reference evidence="7 8" key="1">
    <citation type="submission" date="2020-01" db="EMBL/GenBank/DDBJ databases">
        <title>Genome sequencing of strain KACC 21265.</title>
        <authorList>
            <person name="Heo J."/>
            <person name="Kim S.-J."/>
            <person name="Kim J.-S."/>
            <person name="Hong S.-B."/>
            <person name="Kwon S.-W."/>
        </authorList>
    </citation>
    <scope>NUCLEOTIDE SEQUENCE [LARGE SCALE GENOMIC DNA]</scope>
    <source>
        <strain evidence="7 8">KACC 21265</strain>
    </source>
</reference>
<evidence type="ECO:0000256" key="5">
    <source>
        <dbReference type="ARBA" id="ARBA00023136"/>
    </source>
</evidence>
<evidence type="ECO:0000256" key="1">
    <source>
        <dbReference type="ARBA" id="ARBA00004236"/>
    </source>
</evidence>
<dbReference type="AlphaFoldDB" id="A0A857JET8"/>
<dbReference type="GO" id="GO:0016020">
    <property type="term" value="C:membrane"/>
    <property type="evidence" value="ECO:0007669"/>
    <property type="project" value="InterPro"/>
</dbReference>
<dbReference type="InterPro" id="IPR022781">
    <property type="entry name" value="Flagellar_biosynth_FliO"/>
</dbReference>
<evidence type="ECO:0000256" key="3">
    <source>
        <dbReference type="ARBA" id="ARBA00022692"/>
    </source>
</evidence>
<sequence length="115" mass="11860">MTQSLLSVAVFIAVLAMIPWGLRKLKLRNGGTLGGMAGSGSRVVSALGVGPTQRVVTVEVGPPEARVWLVLGVTQQSITPLHNMPAPGFAQAARLVEATTPAAAAAHDYRNPGHA</sequence>
<accession>A0A857JET8</accession>
<dbReference type="KEGG" id="xyk:GT347_07995"/>
<keyword evidence="3 6" id="KW-0812">Transmembrane</keyword>
<keyword evidence="8" id="KW-1185">Reference proteome</keyword>
<dbReference type="Proteomes" id="UP000464787">
    <property type="component" value="Chromosome"/>
</dbReference>
<dbReference type="GO" id="GO:0044781">
    <property type="term" value="P:bacterial-type flagellum organization"/>
    <property type="evidence" value="ECO:0007669"/>
    <property type="project" value="InterPro"/>
</dbReference>
<evidence type="ECO:0000256" key="2">
    <source>
        <dbReference type="ARBA" id="ARBA00022475"/>
    </source>
</evidence>
<comment type="subcellular location">
    <subcellularLocation>
        <location evidence="1">Cell membrane</location>
    </subcellularLocation>
</comment>
<keyword evidence="7" id="KW-0282">Flagellum</keyword>
<gene>
    <name evidence="7" type="ORF">GT347_07995</name>
</gene>
<organism evidence="7 8">
    <name type="scientific">Xylophilus rhododendri</name>
    <dbReference type="NCBI Taxonomy" id="2697032"/>
    <lineage>
        <taxon>Bacteria</taxon>
        <taxon>Pseudomonadati</taxon>
        <taxon>Pseudomonadota</taxon>
        <taxon>Betaproteobacteria</taxon>
        <taxon>Burkholderiales</taxon>
        <taxon>Xylophilus</taxon>
    </lineage>
</organism>
<keyword evidence="2" id="KW-1003">Cell membrane</keyword>
<proteinExistence type="predicted"/>
<evidence type="ECO:0000256" key="4">
    <source>
        <dbReference type="ARBA" id="ARBA00022989"/>
    </source>
</evidence>
<evidence type="ECO:0000256" key="6">
    <source>
        <dbReference type="SAM" id="Phobius"/>
    </source>
</evidence>
<keyword evidence="4 6" id="KW-1133">Transmembrane helix</keyword>
<keyword evidence="7" id="KW-0966">Cell projection</keyword>
<protein>
    <submittedName>
        <fullName evidence="7">Flagellar biosynthesis protein FliO</fullName>
    </submittedName>
</protein>